<feature type="compositionally biased region" description="Polar residues" evidence="1">
    <location>
        <begin position="174"/>
        <end position="183"/>
    </location>
</feature>
<feature type="compositionally biased region" description="Low complexity" evidence="1">
    <location>
        <begin position="253"/>
        <end position="269"/>
    </location>
</feature>
<evidence type="ECO:0008006" key="6">
    <source>
        <dbReference type="Google" id="ProtNLM"/>
    </source>
</evidence>
<keyword evidence="5" id="KW-1185">Reference proteome</keyword>
<accession>A0A6G9H0F9</accession>
<reference evidence="4 5" key="1">
    <citation type="submission" date="2020-03" db="EMBL/GenBank/DDBJ databases">
        <title>A novel species.</title>
        <authorList>
            <person name="Gao J."/>
        </authorList>
    </citation>
    <scope>NUCLEOTIDE SEQUENCE [LARGE SCALE GENOMIC DNA]</scope>
    <source>
        <strain evidence="4 5">QMT-12</strain>
    </source>
</reference>
<feature type="region of interest" description="Disordered" evidence="1">
    <location>
        <begin position="86"/>
        <end position="314"/>
    </location>
</feature>
<feature type="compositionally biased region" description="Low complexity" evidence="1">
    <location>
        <begin position="187"/>
        <end position="199"/>
    </location>
</feature>
<feature type="signal peptide" evidence="3">
    <location>
        <begin position="1"/>
        <end position="25"/>
    </location>
</feature>
<evidence type="ECO:0000313" key="5">
    <source>
        <dbReference type="Proteomes" id="UP000501179"/>
    </source>
</evidence>
<dbReference type="InterPro" id="IPR005297">
    <property type="entry name" value="Lipoprotein_repeat"/>
</dbReference>
<keyword evidence="3" id="KW-0732">Signal</keyword>
<feature type="chain" id="PRO_5026021431" description="Lipoprotein" evidence="3">
    <location>
        <begin position="26"/>
        <end position="348"/>
    </location>
</feature>
<keyword evidence="2" id="KW-1133">Transmembrane helix</keyword>
<dbReference type="RefSeq" id="WP_167030984.1">
    <property type="nucleotide sequence ID" value="NZ_CP050177.1"/>
</dbReference>
<evidence type="ECO:0000256" key="3">
    <source>
        <dbReference type="SAM" id="SignalP"/>
    </source>
</evidence>
<evidence type="ECO:0000256" key="1">
    <source>
        <dbReference type="SAM" id="MobiDB-lite"/>
    </source>
</evidence>
<feature type="compositionally biased region" description="Pro residues" evidence="1">
    <location>
        <begin position="238"/>
        <end position="252"/>
    </location>
</feature>
<proteinExistence type="predicted"/>
<evidence type="ECO:0000256" key="2">
    <source>
        <dbReference type="SAM" id="Phobius"/>
    </source>
</evidence>
<sequence>MDRYGPRSAALVTAAALLLALGASAAVAVDKPTEPGQLTLIKTAVGDVVADKKGNPLYVREADKRDVSGCTGACTKSWPAAVGFPKKAKGVTAQTSQTKKDAPGSDKPQVILNTHPLYYFKNDMPNRPRGQNVPGFSLIAGDGRPLSQVKTSPTHTAKPARTAKPSGSAKPRRSSSPAKSTGVISDATSRVPAPARTAPPAHPRPPLTVPKNTTAKPKDTTTKPKPKPARTAARKPAATPPAPRRTAVPPPATRSRTAAPARPATTAPAVVPPAPVTTRTASSSVGALQVTPSGGARGGAQHPVDSAAAQGPSRAASLSLAVGTTLVAAAASTVLVMRGRRRSRDGRH</sequence>
<dbReference type="KEGG" id="slia:HA039_18425"/>
<gene>
    <name evidence="4" type="ORF">HA039_18425</name>
</gene>
<dbReference type="EMBL" id="CP050177">
    <property type="protein sequence ID" value="QIQ04023.1"/>
    <property type="molecule type" value="Genomic_DNA"/>
</dbReference>
<keyword evidence="2" id="KW-0472">Membrane</keyword>
<protein>
    <recommendedName>
        <fullName evidence="6">Lipoprotein</fullName>
    </recommendedName>
</protein>
<keyword evidence="2" id="KW-0812">Transmembrane</keyword>
<organism evidence="4 5">
    <name type="scientific">Streptomyces liangshanensis</name>
    <dbReference type="NCBI Taxonomy" id="2717324"/>
    <lineage>
        <taxon>Bacteria</taxon>
        <taxon>Bacillati</taxon>
        <taxon>Actinomycetota</taxon>
        <taxon>Actinomycetes</taxon>
        <taxon>Kitasatosporales</taxon>
        <taxon>Streptomycetaceae</taxon>
        <taxon>Streptomyces</taxon>
    </lineage>
</organism>
<name>A0A6G9H0F9_9ACTN</name>
<dbReference type="Proteomes" id="UP000501179">
    <property type="component" value="Chromosome"/>
</dbReference>
<dbReference type="AlphaFoldDB" id="A0A6G9H0F9"/>
<evidence type="ECO:0000313" key="4">
    <source>
        <dbReference type="EMBL" id="QIQ04023.1"/>
    </source>
</evidence>
<dbReference type="Pfam" id="PF03640">
    <property type="entry name" value="Lipoprotein_15"/>
    <property type="match status" value="1"/>
</dbReference>
<feature type="compositionally biased region" description="Polar residues" evidence="1">
    <location>
        <begin position="282"/>
        <end position="292"/>
    </location>
</feature>
<feature type="transmembrane region" description="Helical" evidence="2">
    <location>
        <begin position="315"/>
        <end position="337"/>
    </location>
</feature>